<reference evidence="13 14" key="1">
    <citation type="journal article" date="2016" name="Sci. Rep.">
        <title>Draft genome sequencing and secretome analysis of fungal phytopathogen Ascochyta rabiei provides insight into the necrotrophic effector repertoire.</title>
        <authorList>
            <person name="Verma S."/>
            <person name="Gazara R.K."/>
            <person name="Nizam S."/>
            <person name="Parween S."/>
            <person name="Chattopadhyay D."/>
            <person name="Verma P.K."/>
        </authorList>
    </citation>
    <scope>NUCLEOTIDE SEQUENCE [LARGE SCALE GENOMIC DNA]</scope>
    <source>
        <strain evidence="13 14">ArDII</strain>
    </source>
</reference>
<dbReference type="SMART" id="SM00710">
    <property type="entry name" value="PbH1"/>
    <property type="match status" value="4"/>
</dbReference>
<evidence type="ECO:0000313" key="13">
    <source>
        <dbReference type="EMBL" id="KZM27431.1"/>
    </source>
</evidence>
<evidence type="ECO:0000256" key="2">
    <source>
        <dbReference type="ARBA" id="ARBA00008834"/>
    </source>
</evidence>
<name>A0A163L1M0_DIDRA</name>
<dbReference type="PANTHER" id="PTHR31884:SF1">
    <property type="entry name" value="POLYGALACTURONASE"/>
    <property type="match status" value="1"/>
</dbReference>
<keyword evidence="9 12" id="KW-0326">Glycosidase</keyword>
<comment type="catalytic activity">
    <reaction evidence="11">
        <text>(1,4-alpha-D-galacturonosyl)n+m + H2O = (1,4-alpha-D-galacturonosyl)n + (1,4-alpha-D-galacturonosyl)m.</text>
        <dbReference type="EC" id="3.2.1.15"/>
    </reaction>
</comment>
<comment type="caution">
    <text evidence="13">The sequence shown here is derived from an EMBL/GenBank/DDBJ whole genome shotgun (WGS) entry which is preliminary data.</text>
</comment>
<dbReference type="InterPro" id="IPR000743">
    <property type="entry name" value="Glyco_hydro_28"/>
</dbReference>
<organism evidence="13 14">
    <name type="scientific">Didymella rabiei</name>
    <name type="common">Chickpea ascochyta blight fungus</name>
    <name type="synonym">Mycosphaerella rabiei</name>
    <dbReference type="NCBI Taxonomy" id="5454"/>
    <lineage>
        <taxon>Eukaryota</taxon>
        <taxon>Fungi</taxon>
        <taxon>Dikarya</taxon>
        <taxon>Ascomycota</taxon>
        <taxon>Pezizomycotina</taxon>
        <taxon>Dothideomycetes</taxon>
        <taxon>Pleosporomycetidae</taxon>
        <taxon>Pleosporales</taxon>
        <taxon>Pleosporineae</taxon>
        <taxon>Didymellaceae</taxon>
        <taxon>Ascochyta</taxon>
    </lineage>
</organism>
<dbReference type="InterPro" id="IPR011050">
    <property type="entry name" value="Pectin_lyase_fold/virulence"/>
</dbReference>
<keyword evidence="7 12" id="KW-0378">Hydrolase</keyword>
<keyword evidence="5" id="KW-0732">Signal</keyword>
<evidence type="ECO:0000256" key="7">
    <source>
        <dbReference type="ARBA" id="ARBA00022801"/>
    </source>
</evidence>
<evidence type="ECO:0000256" key="3">
    <source>
        <dbReference type="ARBA" id="ARBA00012736"/>
    </source>
</evidence>
<dbReference type="Proteomes" id="UP000076837">
    <property type="component" value="Unassembled WGS sequence"/>
</dbReference>
<dbReference type="PROSITE" id="PS00502">
    <property type="entry name" value="POLYGALACTURONASE"/>
    <property type="match status" value="1"/>
</dbReference>
<dbReference type="InterPro" id="IPR006626">
    <property type="entry name" value="PbH1"/>
</dbReference>
<keyword evidence="6" id="KW-0677">Repeat</keyword>
<dbReference type="InterPro" id="IPR050434">
    <property type="entry name" value="Glycosyl_hydrlase_28"/>
</dbReference>
<dbReference type="GO" id="GO:0004650">
    <property type="term" value="F:polygalacturonase activity"/>
    <property type="evidence" value="ECO:0007669"/>
    <property type="project" value="UniProtKB-EC"/>
</dbReference>
<dbReference type="GO" id="GO:0071555">
    <property type="term" value="P:cell wall organization"/>
    <property type="evidence" value="ECO:0007669"/>
    <property type="project" value="UniProtKB-KW"/>
</dbReference>
<evidence type="ECO:0000256" key="10">
    <source>
        <dbReference type="ARBA" id="ARBA00023316"/>
    </source>
</evidence>
<keyword evidence="14" id="KW-1185">Reference proteome</keyword>
<keyword evidence="4" id="KW-0964">Secreted</keyword>
<keyword evidence="10" id="KW-0961">Cell wall biogenesis/degradation</keyword>
<comment type="similarity">
    <text evidence="2 12">Belongs to the glycosyl hydrolase 28 family.</text>
</comment>
<dbReference type="OrthoDB" id="3795413at2759"/>
<sequence length="680" mass="73105">MHLLSVVALTASLAAPALAAPAPAITPAPEAAVVKRATSCTFSGSAGAASASQSQAACATIVLNNVAVPSGTTLDLSKLADDTTVIFEGTTTWGYKEWAGPLLSIAGNKITVKGATGAVLDADGARWWDGKGGNGGKTKPKFFAAHNLKTSSITNLSIKNTPVQAVSIAGCDGLTITDMTIDDSAGDTGSLGHNTDGFDIGTSSNVTVNNAKVYNQDDCVAVNSGTDITFQNGLCSGGHGLSIGSVGGRSNNVVDTVTFYNNVIQNSVNGLRVKASVGDTGTINKVTYNKITLKNISKYGALIEQNYDGGDLKGTAGTGIPITNLVVENITGTGAVSSSGYDVVVTCGSSTSCTGWTWSNVAITGGKTYGSCTNVPSVTKCSALTIERARRSRVHALQQKLNALEHDLAIEAAETRLNLEQYAKSECRTLTDMFMLKLPRELRDMVYRHLSTKFEERIDSDYFRSTMDPVTKCYSHDEARWKTTRFPDHFWNTDYVDPEFVRELSINYYRTSSFVFGDGQGLISKFLNTDQLGLGFPPKELVSNLEVRLSAITHDRGSFRAYIFGMPKPPERLQAALEGLMELKSGSNVCVQFSTEAKCETERRELFAGALPVLFPRMQVAMLAGYQLKFVLDRKYAFRLEGDILEGLEERLWDMPDYYNTDGSSFRAASNASPFSPYTD</sequence>
<keyword evidence="8" id="KW-1015">Disulfide bond</keyword>
<dbReference type="Pfam" id="PF00295">
    <property type="entry name" value="Glyco_hydro_28"/>
    <property type="match status" value="1"/>
</dbReference>
<evidence type="ECO:0000313" key="14">
    <source>
        <dbReference type="Proteomes" id="UP000076837"/>
    </source>
</evidence>
<dbReference type="GO" id="GO:0005576">
    <property type="term" value="C:extracellular region"/>
    <property type="evidence" value="ECO:0007669"/>
    <property type="project" value="UniProtKB-SubCell"/>
</dbReference>
<dbReference type="Gene3D" id="2.160.20.10">
    <property type="entry name" value="Single-stranded right-handed beta-helix, Pectin lyase-like"/>
    <property type="match status" value="1"/>
</dbReference>
<evidence type="ECO:0000256" key="9">
    <source>
        <dbReference type="ARBA" id="ARBA00023295"/>
    </source>
</evidence>
<dbReference type="AlphaFoldDB" id="A0A163L1M0"/>
<evidence type="ECO:0000256" key="5">
    <source>
        <dbReference type="ARBA" id="ARBA00022729"/>
    </source>
</evidence>
<dbReference type="GO" id="GO:0045490">
    <property type="term" value="P:pectin catabolic process"/>
    <property type="evidence" value="ECO:0007669"/>
    <property type="project" value="TreeGrafter"/>
</dbReference>
<dbReference type="SUPFAM" id="SSF51126">
    <property type="entry name" value="Pectin lyase-like"/>
    <property type="match status" value="1"/>
</dbReference>
<dbReference type="InterPro" id="IPR012334">
    <property type="entry name" value="Pectin_lyas_fold"/>
</dbReference>
<gene>
    <name evidence="13" type="ORF">ST47_g1421</name>
</gene>
<dbReference type="FunFam" id="2.160.20.10:FF:000002">
    <property type="entry name" value="Endopolygalacturonase D"/>
    <property type="match status" value="1"/>
</dbReference>
<evidence type="ECO:0000256" key="6">
    <source>
        <dbReference type="ARBA" id="ARBA00022737"/>
    </source>
</evidence>
<accession>A0A163L1M0</accession>
<proteinExistence type="inferred from homology"/>
<comment type="subcellular location">
    <subcellularLocation>
        <location evidence="1">Secreted</location>
    </subcellularLocation>
</comment>
<dbReference type="EC" id="3.2.1.15" evidence="3"/>
<evidence type="ECO:0000256" key="4">
    <source>
        <dbReference type="ARBA" id="ARBA00022525"/>
    </source>
</evidence>
<evidence type="ECO:0000256" key="11">
    <source>
        <dbReference type="ARBA" id="ARBA00034074"/>
    </source>
</evidence>
<dbReference type="PANTHER" id="PTHR31884">
    <property type="entry name" value="POLYGALACTURONASE"/>
    <property type="match status" value="1"/>
</dbReference>
<evidence type="ECO:0000256" key="1">
    <source>
        <dbReference type="ARBA" id="ARBA00004613"/>
    </source>
</evidence>
<evidence type="ECO:0000256" key="8">
    <source>
        <dbReference type="ARBA" id="ARBA00023157"/>
    </source>
</evidence>
<evidence type="ECO:0000256" key="12">
    <source>
        <dbReference type="RuleBase" id="RU361169"/>
    </source>
</evidence>
<dbReference type="EMBL" id="JYNV01000065">
    <property type="protein sequence ID" value="KZM27431.1"/>
    <property type="molecule type" value="Genomic_DNA"/>
</dbReference>
<dbReference type="STRING" id="5454.A0A163L1M0"/>
<protein>
    <recommendedName>
        <fullName evidence="3">endo-polygalacturonase</fullName>
        <ecNumber evidence="3">3.2.1.15</ecNumber>
    </recommendedName>
</protein>